<name>A0AC55DLQ1_ECHTE</name>
<sequence>MVPSSLLDGGSHSLPSVADTDGQGVAGHCEHMACLEQCSVTVLLLLLLLLFPLPGPVLLQQAQSHTHQTYNHKALLLCPPPAPFSCDTGSLASQGIGEVCREHQECQSQCCVTNSLNPQKFCTPQTIFLRCVPWKKPLRYSCVENRECQSSCCALSEDGVHKVCTAKTVFLQCVPWRKSNMEYCSHHDECLSRCCLKLREHSHYRCIPRRGLIAQCLPLSMLTLDTDITNQVSNLYWDLRHLVLHHSASLTSCPAWHLGLSYIVAVYHSMKEELRRSAPGSTPVKRRGASQFSQETEATAGSLPGMITFSQDYVANELTQNFFTITQKIQKKVTGSRNSTEPSEMFPQLPGSHLVLNNPALEFTKYVCKSQLR</sequence>
<gene>
    <name evidence="2" type="primary">LRCOL1</name>
</gene>
<proteinExistence type="predicted"/>
<protein>
    <submittedName>
        <fullName evidence="2">Leucine-rich colipase-like protein 1</fullName>
    </submittedName>
</protein>
<organism evidence="1 2">
    <name type="scientific">Echinops telfairi</name>
    <name type="common">Lesser hedgehog tenrec</name>
    <dbReference type="NCBI Taxonomy" id="9371"/>
    <lineage>
        <taxon>Eukaryota</taxon>
        <taxon>Metazoa</taxon>
        <taxon>Chordata</taxon>
        <taxon>Craniata</taxon>
        <taxon>Vertebrata</taxon>
        <taxon>Euteleostomi</taxon>
        <taxon>Mammalia</taxon>
        <taxon>Eutheria</taxon>
        <taxon>Afrotheria</taxon>
        <taxon>Tenrecidae</taxon>
        <taxon>Tenrecinae</taxon>
        <taxon>Echinops</taxon>
    </lineage>
</organism>
<accession>A0AC55DLQ1</accession>
<evidence type="ECO:0000313" key="1">
    <source>
        <dbReference type="Proteomes" id="UP000694863"/>
    </source>
</evidence>
<evidence type="ECO:0000313" key="2">
    <source>
        <dbReference type="RefSeq" id="XP_045152673.1"/>
    </source>
</evidence>
<keyword evidence="1" id="KW-1185">Reference proteome</keyword>
<dbReference type="Proteomes" id="UP000694863">
    <property type="component" value="Unplaced"/>
</dbReference>
<reference evidence="2" key="1">
    <citation type="submission" date="2025-08" db="UniProtKB">
        <authorList>
            <consortium name="RefSeq"/>
        </authorList>
    </citation>
    <scope>IDENTIFICATION</scope>
</reference>
<dbReference type="RefSeq" id="XP_045152673.1">
    <property type="nucleotide sequence ID" value="XM_045296738.1"/>
</dbReference>